<feature type="transmembrane region" description="Helical" evidence="1">
    <location>
        <begin position="6"/>
        <end position="23"/>
    </location>
</feature>
<evidence type="ECO:0000256" key="1">
    <source>
        <dbReference type="SAM" id="Phobius"/>
    </source>
</evidence>
<comment type="caution">
    <text evidence="2">The sequence shown here is derived from an EMBL/GenBank/DDBJ whole genome shotgun (WGS) entry which is preliminary data.</text>
</comment>
<keyword evidence="1" id="KW-0472">Membrane</keyword>
<dbReference type="AlphaFoldDB" id="A0A5M3WER6"/>
<gene>
    <name evidence="2" type="ORF">Amac_010690</name>
</gene>
<dbReference type="Proteomes" id="UP000331127">
    <property type="component" value="Unassembled WGS sequence"/>
</dbReference>
<protein>
    <submittedName>
        <fullName evidence="2">Uncharacterized protein</fullName>
    </submittedName>
</protein>
<reference evidence="2 3" key="1">
    <citation type="submission" date="2019-10" db="EMBL/GenBank/DDBJ databases">
        <title>Whole genome shotgun sequence of Acrocarpospora macrocephala NBRC 16266.</title>
        <authorList>
            <person name="Ichikawa N."/>
            <person name="Kimura A."/>
            <person name="Kitahashi Y."/>
            <person name="Komaki H."/>
            <person name="Oguchi A."/>
        </authorList>
    </citation>
    <scope>NUCLEOTIDE SEQUENCE [LARGE SCALE GENOMIC DNA]</scope>
    <source>
        <strain evidence="2 3">NBRC 16266</strain>
    </source>
</reference>
<keyword evidence="3" id="KW-1185">Reference proteome</keyword>
<keyword evidence="1" id="KW-1133">Transmembrane helix</keyword>
<accession>A0A5M3WER6</accession>
<organism evidence="2 3">
    <name type="scientific">Acrocarpospora macrocephala</name>
    <dbReference type="NCBI Taxonomy" id="150177"/>
    <lineage>
        <taxon>Bacteria</taxon>
        <taxon>Bacillati</taxon>
        <taxon>Actinomycetota</taxon>
        <taxon>Actinomycetes</taxon>
        <taxon>Streptosporangiales</taxon>
        <taxon>Streptosporangiaceae</taxon>
        <taxon>Acrocarpospora</taxon>
    </lineage>
</organism>
<sequence>MTPDLIPQLAWWLLVVGGLAYGLRRPIRTRPKPSGNVRKRPRPSLKRLVDLDHVLPTDLLVKDPPEKP</sequence>
<keyword evidence="1" id="KW-0812">Transmembrane</keyword>
<name>A0A5M3WER6_9ACTN</name>
<dbReference type="RefSeq" id="WP_155353180.1">
    <property type="nucleotide sequence ID" value="NZ_BAAAHL010000012.1"/>
</dbReference>
<evidence type="ECO:0000313" key="2">
    <source>
        <dbReference type="EMBL" id="GES07474.1"/>
    </source>
</evidence>
<dbReference type="EMBL" id="BLAE01000006">
    <property type="protein sequence ID" value="GES07474.1"/>
    <property type="molecule type" value="Genomic_DNA"/>
</dbReference>
<proteinExistence type="predicted"/>
<evidence type="ECO:0000313" key="3">
    <source>
        <dbReference type="Proteomes" id="UP000331127"/>
    </source>
</evidence>